<dbReference type="InterPro" id="IPR016192">
    <property type="entry name" value="APOBEC/CMP_deaminase_Zn-bd"/>
</dbReference>
<organism evidence="4 5">
    <name type="scientific">candidate division WWE3 bacterium</name>
    <dbReference type="NCBI Taxonomy" id="2053526"/>
    <lineage>
        <taxon>Bacteria</taxon>
        <taxon>Katanobacteria</taxon>
    </lineage>
</organism>
<dbReference type="Pfam" id="PF00383">
    <property type="entry name" value="dCMP_cyt_deam_1"/>
    <property type="match status" value="1"/>
</dbReference>
<evidence type="ECO:0000256" key="1">
    <source>
        <dbReference type="ARBA" id="ARBA00022723"/>
    </source>
</evidence>
<feature type="domain" description="CMP/dCMP-type deaminase" evidence="3">
    <location>
        <begin position="1"/>
        <end position="112"/>
    </location>
</feature>
<dbReference type="PANTHER" id="PTHR11079:SF162">
    <property type="entry name" value="RIBOFLAVIN BIOSYNTHESIS PROTEIN PYRD, CHLOROPLASTIC"/>
    <property type="match status" value="1"/>
</dbReference>
<dbReference type="Proteomes" id="UP000590542">
    <property type="component" value="Unassembled WGS sequence"/>
</dbReference>
<comment type="caution">
    <text evidence="4">The sequence shown here is derived from an EMBL/GenBank/DDBJ whole genome shotgun (WGS) entry which is preliminary data.</text>
</comment>
<dbReference type="PROSITE" id="PS00903">
    <property type="entry name" value="CYT_DCMP_DEAMINASES_1"/>
    <property type="match status" value="1"/>
</dbReference>
<evidence type="ECO:0000259" key="3">
    <source>
        <dbReference type="PROSITE" id="PS51747"/>
    </source>
</evidence>
<evidence type="ECO:0000313" key="5">
    <source>
        <dbReference type="Proteomes" id="UP000590542"/>
    </source>
</evidence>
<dbReference type="CDD" id="cd01285">
    <property type="entry name" value="nucleoside_deaminase"/>
    <property type="match status" value="1"/>
</dbReference>
<dbReference type="AlphaFoldDB" id="A0A7X9E797"/>
<dbReference type="InterPro" id="IPR002125">
    <property type="entry name" value="CMP_dCMP_dom"/>
</dbReference>
<evidence type="ECO:0000256" key="2">
    <source>
        <dbReference type="ARBA" id="ARBA00022833"/>
    </source>
</evidence>
<accession>A0A7X9E797</accession>
<proteinExistence type="predicted"/>
<dbReference type="GO" id="GO:0016787">
    <property type="term" value="F:hydrolase activity"/>
    <property type="evidence" value="ECO:0007669"/>
    <property type="project" value="InterPro"/>
</dbReference>
<name>A0A7X9E797_UNCKA</name>
<sequence length="165" mass="19246">MQDDKYMTRAIELSRKSFERLDMPIGCVIVHKNEIVAESENYALTNKDFTQHAEVLTMLQTTKKLNSTNLSECTLYTTMEPCPMCSLLIREYRISRVVFALYSTDMGGYSKYPILTDVSLSQKYPKHFGEVPEIKKGFLEDEAAKIWIERKEMKDKGEVYKQEKY</sequence>
<dbReference type="Gene3D" id="3.40.140.10">
    <property type="entry name" value="Cytidine Deaminase, domain 2"/>
    <property type="match status" value="1"/>
</dbReference>
<evidence type="ECO:0000313" key="4">
    <source>
        <dbReference type="EMBL" id="NMB91699.1"/>
    </source>
</evidence>
<dbReference type="SUPFAM" id="SSF53927">
    <property type="entry name" value="Cytidine deaminase-like"/>
    <property type="match status" value="1"/>
</dbReference>
<dbReference type="PANTHER" id="PTHR11079">
    <property type="entry name" value="CYTOSINE DEAMINASE FAMILY MEMBER"/>
    <property type="match status" value="1"/>
</dbReference>
<dbReference type="GO" id="GO:0008270">
    <property type="term" value="F:zinc ion binding"/>
    <property type="evidence" value="ECO:0007669"/>
    <property type="project" value="InterPro"/>
</dbReference>
<dbReference type="EMBL" id="JAAZNV010000007">
    <property type="protein sequence ID" value="NMB91699.1"/>
    <property type="molecule type" value="Genomic_DNA"/>
</dbReference>
<reference evidence="4 5" key="1">
    <citation type="journal article" date="2020" name="Biotechnol. Biofuels">
        <title>New insights from the biogas microbiome by comprehensive genome-resolved metagenomics of nearly 1600 species originating from multiple anaerobic digesters.</title>
        <authorList>
            <person name="Campanaro S."/>
            <person name="Treu L."/>
            <person name="Rodriguez-R L.M."/>
            <person name="Kovalovszki A."/>
            <person name="Ziels R.M."/>
            <person name="Maus I."/>
            <person name="Zhu X."/>
            <person name="Kougias P.G."/>
            <person name="Basile A."/>
            <person name="Luo G."/>
            <person name="Schluter A."/>
            <person name="Konstantinidis K.T."/>
            <person name="Angelidaki I."/>
        </authorList>
    </citation>
    <scope>NUCLEOTIDE SEQUENCE [LARGE SCALE GENOMIC DNA]</scope>
    <source>
        <strain evidence="4">AS27yjCOA_202</strain>
    </source>
</reference>
<keyword evidence="1" id="KW-0479">Metal-binding</keyword>
<dbReference type="InterPro" id="IPR016193">
    <property type="entry name" value="Cytidine_deaminase-like"/>
</dbReference>
<keyword evidence="2" id="KW-0862">Zinc</keyword>
<protein>
    <submittedName>
        <fullName evidence="4">Nucleoside deaminase</fullName>
    </submittedName>
</protein>
<dbReference type="PROSITE" id="PS51747">
    <property type="entry name" value="CYT_DCMP_DEAMINASES_2"/>
    <property type="match status" value="1"/>
</dbReference>
<gene>
    <name evidence="4" type="ORF">GYA37_02520</name>
</gene>